<keyword evidence="6 10" id="KW-0863">Zinc-finger</keyword>
<comment type="similarity">
    <text evidence="2 11">Belongs to the CPSF4/YTH1 family.</text>
</comment>
<dbReference type="Proteomes" id="UP001362899">
    <property type="component" value="Unassembled WGS sequence"/>
</dbReference>
<reference evidence="13 14" key="1">
    <citation type="journal article" date="2023" name="Elife">
        <title>Identification of key yeast species and microbe-microbe interactions impacting larval growth of Drosophila in the wild.</title>
        <authorList>
            <person name="Mure A."/>
            <person name="Sugiura Y."/>
            <person name="Maeda R."/>
            <person name="Honda K."/>
            <person name="Sakurai N."/>
            <person name="Takahashi Y."/>
            <person name="Watada M."/>
            <person name="Katoh T."/>
            <person name="Gotoh A."/>
            <person name="Gotoh Y."/>
            <person name="Taniguchi I."/>
            <person name="Nakamura K."/>
            <person name="Hayashi T."/>
            <person name="Katayama T."/>
            <person name="Uemura T."/>
            <person name="Hattori Y."/>
        </authorList>
    </citation>
    <scope>NUCLEOTIDE SEQUENCE [LARGE SCALE GENOMIC DNA]</scope>
    <source>
        <strain evidence="13 14">SB-73</strain>
    </source>
</reference>
<dbReference type="PANTHER" id="PTHR23102">
    <property type="entry name" value="CLEAVAGE AND POLYADENYLATION SPECIFICITY FACTOR SUBUNIT 4-RELATED"/>
    <property type="match status" value="1"/>
</dbReference>
<feature type="zinc finger region" description="C3H1-type" evidence="10">
    <location>
        <begin position="58"/>
        <end position="80"/>
    </location>
</feature>
<comment type="function">
    <text evidence="11">Component of the cleavage factor I (CF I) involved in pre-mRNA 3'-end processing.</text>
</comment>
<feature type="domain" description="C3H1-type" evidence="12">
    <location>
        <begin position="110"/>
        <end position="137"/>
    </location>
</feature>
<feature type="zinc finger region" description="C3H1-type" evidence="10">
    <location>
        <begin position="110"/>
        <end position="137"/>
    </location>
</feature>
<dbReference type="GO" id="GO:0031124">
    <property type="term" value="P:mRNA 3'-end processing"/>
    <property type="evidence" value="ECO:0007669"/>
    <property type="project" value="UniProtKB-UniRule"/>
</dbReference>
<evidence type="ECO:0000256" key="5">
    <source>
        <dbReference type="ARBA" id="ARBA00022737"/>
    </source>
</evidence>
<evidence type="ECO:0000313" key="14">
    <source>
        <dbReference type="Proteomes" id="UP001362899"/>
    </source>
</evidence>
<keyword evidence="9 11" id="KW-0539">Nucleus</keyword>
<gene>
    <name evidence="13" type="ORF">DASB73_028970</name>
</gene>
<dbReference type="PANTHER" id="PTHR23102:SF24">
    <property type="entry name" value="CLEAVAGE AND POLYADENYLATION SPECIFICITY FACTOR SUBUNIT 4"/>
    <property type="match status" value="1"/>
</dbReference>
<dbReference type="AlphaFoldDB" id="A0AAV5RN54"/>
<evidence type="ECO:0000256" key="8">
    <source>
        <dbReference type="ARBA" id="ARBA00022884"/>
    </source>
</evidence>
<dbReference type="Gene3D" id="4.10.1000.10">
    <property type="entry name" value="Zinc finger, CCCH-type"/>
    <property type="match status" value="2"/>
</dbReference>
<comment type="subcellular location">
    <subcellularLocation>
        <location evidence="1 11">Nucleus</location>
    </subcellularLocation>
</comment>
<organism evidence="13 14">
    <name type="scientific">Starmerella bacillaris</name>
    <name type="common">Yeast</name>
    <name type="synonym">Candida zemplinina</name>
    <dbReference type="NCBI Taxonomy" id="1247836"/>
    <lineage>
        <taxon>Eukaryota</taxon>
        <taxon>Fungi</taxon>
        <taxon>Dikarya</taxon>
        <taxon>Ascomycota</taxon>
        <taxon>Saccharomycotina</taxon>
        <taxon>Dipodascomycetes</taxon>
        <taxon>Dipodascales</taxon>
        <taxon>Trichomonascaceae</taxon>
        <taxon>Starmerella</taxon>
    </lineage>
</organism>
<comment type="caution">
    <text evidence="13">The sequence shown here is derived from an EMBL/GenBank/DDBJ whole genome shotgun (WGS) entry which is preliminary data.</text>
</comment>
<feature type="domain" description="C3H1-type" evidence="12">
    <location>
        <begin position="139"/>
        <end position="161"/>
    </location>
</feature>
<evidence type="ECO:0000256" key="6">
    <source>
        <dbReference type="ARBA" id="ARBA00022771"/>
    </source>
</evidence>
<name>A0AAV5RN54_STABA</name>
<dbReference type="InterPro" id="IPR036855">
    <property type="entry name" value="Znf_CCCH_sf"/>
</dbReference>
<evidence type="ECO:0000256" key="9">
    <source>
        <dbReference type="ARBA" id="ARBA00023242"/>
    </source>
</evidence>
<sequence>MRSSRQRKFAFDDFLRKEYRWDIASDAPLCSSYGVTACTKGRFCRKRHEPSPYVYKIVCRHWLKGLCKLGDYCEYLHELNMSRLTECPVFAKTGKCPLIPECPFKHTEVEKGEQCCSNYERGFCKLGPKCPKPHIRQEMCLRYLTGFCPLGLECENAHPKFVQIDDSMRISRDKQDEKPAFMLEAERNAA</sequence>
<dbReference type="GO" id="GO:0008270">
    <property type="term" value="F:zinc ion binding"/>
    <property type="evidence" value="ECO:0007669"/>
    <property type="project" value="UniProtKB-KW"/>
</dbReference>
<dbReference type="SUPFAM" id="SSF90229">
    <property type="entry name" value="CCCH zinc finger"/>
    <property type="match status" value="1"/>
</dbReference>
<feature type="zinc finger region" description="C3H1-type" evidence="10">
    <location>
        <begin position="139"/>
        <end position="161"/>
    </location>
</feature>
<keyword evidence="4 10" id="KW-0479">Metal-binding</keyword>
<accession>A0AAV5RN54</accession>
<evidence type="ECO:0000256" key="7">
    <source>
        <dbReference type="ARBA" id="ARBA00022833"/>
    </source>
</evidence>
<keyword evidence="8 11" id="KW-0694">RNA-binding</keyword>
<evidence type="ECO:0000259" key="12">
    <source>
        <dbReference type="PROSITE" id="PS50103"/>
    </source>
</evidence>
<dbReference type="GO" id="GO:0003723">
    <property type="term" value="F:RNA binding"/>
    <property type="evidence" value="ECO:0007669"/>
    <property type="project" value="UniProtKB-UniRule"/>
</dbReference>
<evidence type="ECO:0000256" key="1">
    <source>
        <dbReference type="ARBA" id="ARBA00004123"/>
    </source>
</evidence>
<dbReference type="InterPro" id="IPR000571">
    <property type="entry name" value="Znf_CCCH"/>
</dbReference>
<evidence type="ECO:0000256" key="10">
    <source>
        <dbReference type="PROSITE-ProRule" id="PRU00723"/>
    </source>
</evidence>
<keyword evidence="3 11" id="KW-0507">mRNA processing</keyword>
<dbReference type="PROSITE" id="PS50103">
    <property type="entry name" value="ZF_C3H1"/>
    <property type="match status" value="4"/>
</dbReference>
<keyword evidence="5 11" id="KW-0677">Repeat</keyword>
<proteinExistence type="inferred from homology"/>
<protein>
    <recommendedName>
        <fullName evidence="11">mRNA 3'-end-processing protein</fullName>
    </recommendedName>
</protein>
<evidence type="ECO:0000313" key="13">
    <source>
        <dbReference type="EMBL" id="GMM51934.1"/>
    </source>
</evidence>
<dbReference type="InterPro" id="IPR045348">
    <property type="entry name" value="CPSF4/Yth1"/>
</dbReference>
<dbReference type="GO" id="GO:0005634">
    <property type="term" value="C:nucleus"/>
    <property type="evidence" value="ECO:0007669"/>
    <property type="project" value="UniProtKB-SubCell"/>
</dbReference>
<dbReference type="EMBL" id="BTGC01000008">
    <property type="protein sequence ID" value="GMM51934.1"/>
    <property type="molecule type" value="Genomic_DNA"/>
</dbReference>
<keyword evidence="7 10" id="KW-0862">Zinc</keyword>
<feature type="domain" description="C3H1-type" evidence="12">
    <location>
        <begin position="81"/>
        <end position="109"/>
    </location>
</feature>
<feature type="zinc finger region" description="C3H1-type" evidence="10">
    <location>
        <begin position="81"/>
        <end position="109"/>
    </location>
</feature>
<evidence type="ECO:0000256" key="11">
    <source>
        <dbReference type="RuleBase" id="RU369008"/>
    </source>
</evidence>
<dbReference type="SMART" id="SM00356">
    <property type="entry name" value="ZnF_C3H1"/>
    <property type="match status" value="5"/>
</dbReference>
<feature type="domain" description="C3H1-type" evidence="12">
    <location>
        <begin position="58"/>
        <end position="80"/>
    </location>
</feature>
<evidence type="ECO:0000256" key="3">
    <source>
        <dbReference type="ARBA" id="ARBA00022664"/>
    </source>
</evidence>
<dbReference type="Pfam" id="PF00642">
    <property type="entry name" value="zf-CCCH"/>
    <property type="match status" value="1"/>
</dbReference>
<evidence type="ECO:0000256" key="4">
    <source>
        <dbReference type="ARBA" id="ARBA00022723"/>
    </source>
</evidence>
<keyword evidence="14" id="KW-1185">Reference proteome</keyword>
<evidence type="ECO:0000256" key="2">
    <source>
        <dbReference type="ARBA" id="ARBA00008907"/>
    </source>
</evidence>